<sequence length="141" mass="16280">MVNPVNLLNMENKIKHLEFIQLTITRMNVNSFMIKGWLVTLVGAIFVLSEKDANTKFLWFPPFVTVLFWVMDAFFVSTERRYRSLYNYVRTLNEPQIDFSMDTSNYEGGRNGFLLSGLSTTLILFYPVVLTASIIAASYIK</sequence>
<evidence type="ECO:0000313" key="2">
    <source>
        <dbReference type="EMBL" id="SIT34245.1"/>
    </source>
</evidence>
<proteinExistence type="predicted"/>
<feature type="transmembrane region" description="Helical" evidence="1">
    <location>
        <begin position="32"/>
        <end position="50"/>
    </location>
</feature>
<evidence type="ECO:0000256" key="1">
    <source>
        <dbReference type="SAM" id="Phobius"/>
    </source>
</evidence>
<dbReference type="AlphaFoldDB" id="A0A1N7RGM4"/>
<reference evidence="3" key="1">
    <citation type="submission" date="2017-01" db="EMBL/GenBank/DDBJ databases">
        <authorList>
            <person name="Varghese N."/>
            <person name="Submissions S."/>
        </authorList>
    </citation>
    <scope>NUCLEOTIDE SEQUENCE [LARGE SCALE GENOMIC DNA]</scope>
    <source>
        <strain evidence="3">DSM 21054</strain>
    </source>
</reference>
<evidence type="ECO:0000313" key="3">
    <source>
        <dbReference type="Proteomes" id="UP000186917"/>
    </source>
</evidence>
<dbReference type="STRING" id="477680.SAMN05421788_11571"/>
<feature type="transmembrane region" description="Helical" evidence="1">
    <location>
        <begin position="113"/>
        <end position="140"/>
    </location>
</feature>
<keyword evidence="3" id="KW-1185">Reference proteome</keyword>
<accession>A0A1N7RGM4</accession>
<feature type="transmembrane region" description="Helical" evidence="1">
    <location>
        <begin position="57"/>
        <end position="76"/>
    </location>
</feature>
<dbReference type="Proteomes" id="UP000186917">
    <property type="component" value="Unassembled WGS sequence"/>
</dbReference>
<keyword evidence="1" id="KW-1133">Transmembrane helix</keyword>
<keyword evidence="1" id="KW-0472">Membrane</keyword>
<gene>
    <name evidence="2" type="ORF">SAMN05421788_11571</name>
</gene>
<protein>
    <submittedName>
        <fullName evidence="2">Uncharacterized protein</fullName>
    </submittedName>
</protein>
<name>A0A1N7RGM4_9BACT</name>
<keyword evidence="1" id="KW-0812">Transmembrane</keyword>
<dbReference type="EMBL" id="FTOR01000015">
    <property type="protein sequence ID" value="SIT34245.1"/>
    <property type="molecule type" value="Genomic_DNA"/>
</dbReference>
<organism evidence="2 3">
    <name type="scientific">Filimonas lacunae</name>
    <dbReference type="NCBI Taxonomy" id="477680"/>
    <lineage>
        <taxon>Bacteria</taxon>
        <taxon>Pseudomonadati</taxon>
        <taxon>Bacteroidota</taxon>
        <taxon>Chitinophagia</taxon>
        <taxon>Chitinophagales</taxon>
        <taxon>Chitinophagaceae</taxon>
        <taxon>Filimonas</taxon>
    </lineage>
</organism>